<organism evidence="2 3">
    <name type="scientific">Aureobasidium pullulans</name>
    <name type="common">Black yeast</name>
    <name type="synonym">Pullularia pullulans</name>
    <dbReference type="NCBI Taxonomy" id="5580"/>
    <lineage>
        <taxon>Eukaryota</taxon>
        <taxon>Fungi</taxon>
        <taxon>Dikarya</taxon>
        <taxon>Ascomycota</taxon>
        <taxon>Pezizomycotina</taxon>
        <taxon>Dothideomycetes</taxon>
        <taxon>Dothideomycetidae</taxon>
        <taxon>Dothideales</taxon>
        <taxon>Saccotheciaceae</taxon>
        <taxon>Aureobasidium</taxon>
    </lineage>
</organism>
<protein>
    <submittedName>
        <fullName evidence="2">Uncharacterized protein</fullName>
    </submittedName>
</protein>
<feature type="compositionally biased region" description="Low complexity" evidence="1">
    <location>
        <begin position="264"/>
        <end position="281"/>
    </location>
</feature>
<sequence>MAPHIETEKDSPAQIKTEQDSPAQIKIEHDSPIQDNPPQAVPPQVVHSQFYPGQGPLDVFTLPGVHSLRTNEWPTVEFKNEFRYRGVLVFELKIHQDPATVIDRKDPITVRVLVLRMSKTPHNADSKLVTYREETTSNNLTKRITYRGVPTLSYTGRGEDFRPPKVDNVHWCDGLRTDTAWDESELEQNYRRKELIERIAEVINIEDEDWEDVNWGEFKKRVDKKASLRTDVIRDLPLLAHFDVVFSRDIMVFPGYCRYQHVSSSLPSTSPDHTPHSSSESLDPNRTHTSLRVSVTTVYKEGGGEEGYKGSSVCHS</sequence>
<gene>
    <name evidence="2" type="ORF">D6D20_06765</name>
</gene>
<dbReference type="EMBL" id="QZAN01000083">
    <property type="protein sequence ID" value="THW59106.1"/>
    <property type="molecule type" value="Genomic_DNA"/>
</dbReference>
<evidence type="ECO:0000313" key="3">
    <source>
        <dbReference type="Proteomes" id="UP000310421"/>
    </source>
</evidence>
<dbReference type="AlphaFoldDB" id="A0A4S8Z296"/>
<dbReference type="Proteomes" id="UP000310421">
    <property type="component" value="Unassembled WGS sequence"/>
</dbReference>
<evidence type="ECO:0000313" key="2">
    <source>
        <dbReference type="EMBL" id="THW59106.1"/>
    </source>
</evidence>
<name>A0A4S8Z296_AURPU</name>
<feature type="region of interest" description="Disordered" evidence="1">
    <location>
        <begin position="1"/>
        <end position="40"/>
    </location>
</feature>
<accession>A0A4S8Z296</accession>
<proteinExistence type="predicted"/>
<reference evidence="2 3" key="1">
    <citation type="submission" date="2018-10" db="EMBL/GenBank/DDBJ databases">
        <title>Fifty Aureobasidium pullulans genomes reveal a recombining polyextremotolerant generalist.</title>
        <authorList>
            <person name="Gostincar C."/>
            <person name="Turk M."/>
            <person name="Zajc J."/>
            <person name="Gunde-Cimerman N."/>
        </authorList>
    </citation>
    <scope>NUCLEOTIDE SEQUENCE [LARGE SCALE GENOMIC DNA]</scope>
    <source>
        <strain evidence="2 3">EXF-10751</strain>
    </source>
</reference>
<feature type="region of interest" description="Disordered" evidence="1">
    <location>
        <begin position="264"/>
        <end position="287"/>
    </location>
</feature>
<evidence type="ECO:0000256" key="1">
    <source>
        <dbReference type="SAM" id="MobiDB-lite"/>
    </source>
</evidence>
<feature type="compositionally biased region" description="Basic and acidic residues" evidence="1">
    <location>
        <begin position="1"/>
        <end position="11"/>
    </location>
</feature>
<comment type="caution">
    <text evidence="2">The sequence shown here is derived from an EMBL/GenBank/DDBJ whole genome shotgun (WGS) entry which is preliminary data.</text>
</comment>